<dbReference type="InterPro" id="IPR011059">
    <property type="entry name" value="Metal-dep_hydrolase_composite"/>
</dbReference>
<dbReference type="PANTHER" id="PTHR43135">
    <property type="entry name" value="ALPHA-D-RIBOSE 1-METHYLPHOSPHONATE 5-TRIPHOSPHATE DIPHOSPHATASE"/>
    <property type="match status" value="1"/>
</dbReference>
<keyword evidence="1" id="KW-0732">Signal</keyword>
<dbReference type="Pfam" id="PF01979">
    <property type="entry name" value="Amidohydro_1"/>
    <property type="match status" value="1"/>
</dbReference>
<dbReference type="InterPro" id="IPR006680">
    <property type="entry name" value="Amidohydro-rel"/>
</dbReference>
<comment type="caution">
    <text evidence="3">The sequence shown here is derived from an EMBL/GenBank/DDBJ whole genome shotgun (WGS) entry which is preliminary data.</text>
</comment>
<dbReference type="SUPFAM" id="SSF51338">
    <property type="entry name" value="Composite domain of metallo-dependent hydrolases"/>
    <property type="match status" value="1"/>
</dbReference>
<dbReference type="GO" id="GO:0016810">
    <property type="term" value="F:hydrolase activity, acting on carbon-nitrogen (but not peptide) bonds"/>
    <property type="evidence" value="ECO:0007669"/>
    <property type="project" value="InterPro"/>
</dbReference>
<protein>
    <submittedName>
        <fullName evidence="3">Amidohydrolase</fullName>
    </submittedName>
</protein>
<dbReference type="AlphaFoldDB" id="A0A0B2BYK6"/>
<dbReference type="SUPFAM" id="SSF51556">
    <property type="entry name" value="Metallo-dependent hydrolases"/>
    <property type="match status" value="1"/>
</dbReference>
<sequence>MKRALLGAAALLLAVPAGAQTIAITGGTVAIGDGSQPIPNGTVILRDGRVIAAGSRVAVPAGARTIDATGKWVSPGLVVGLAPVGLVEVSGVEETDDTDPGKSPFSAAIDVASAINPRAQPLQVTRAEGYTRAIVGPVAGNSIFAGQGAIIDLGTDMDALMQARAFQYAELGQVGGRNVGGGRPGVFAYLRNALFEAEAYRRDQQALSPALRTGHDGFERQLTRLDAAALVAVVDGSVPLFVNVNRASDILTVLRFNQEFPAIRLVLVGAHEGWMVAPQIAAAGVPVITTALTDLPETFESLAATRSNVGRLRAAGVKVALRTTRNTAQEAGNLVALAQLPGATGLDWGAAFATITSAPAEIVGMGAEFGSLLPGRRADVVIWDGDPLEVQSGVEQVFIDGVEQSLDTHMSRLRDRYRQAQPGSLPKAYER</sequence>
<gene>
    <name evidence="3" type="ORF">PK98_09125</name>
</gene>
<dbReference type="STRING" id="1572751.PK98_09125"/>
<dbReference type="PANTHER" id="PTHR43135:SF3">
    <property type="entry name" value="ALPHA-D-RIBOSE 1-METHYLPHOSPHONATE 5-TRIPHOSPHATE DIPHOSPHATASE"/>
    <property type="match status" value="1"/>
</dbReference>
<feature type="chain" id="PRO_5002068865" evidence="1">
    <location>
        <begin position="20"/>
        <end position="431"/>
    </location>
</feature>
<dbReference type="Gene3D" id="3.20.20.140">
    <property type="entry name" value="Metal-dependent hydrolases"/>
    <property type="match status" value="1"/>
</dbReference>
<evidence type="ECO:0000256" key="1">
    <source>
        <dbReference type="SAM" id="SignalP"/>
    </source>
</evidence>
<dbReference type="InterPro" id="IPR051781">
    <property type="entry name" value="Metallo-dep_Hydrolase"/>
</dbReference>
<name>A0A0B2BYK6_9SPHN</name>
<proteinExistence type="predicted"/>
<dbReference type="Gene3D" id="2.30.40.10">
    <property type="entry name" value="Urease, subunit C, domain 1"/>
    <property type="match status" value="1"/>
</dbReference>
<evidence type="ECO:0000313" key="4">
    <source>
        <dbReference type="Proteomes" id="UP000030988"/>
    </source>
</evidence>
<reference evidence="3 4" key="1">
    <citation type="submission" date="2014-11" db="EMBL/GenBank/DDBJ databases">
        <title>Draft genome sequence of Kirrobacter mercurialis.</title>
        <authorList>
            <person name="Coil D.A."/>
            <person name="Eisen J.A."/>
        </authorList>
    </citation>
    <scope>NUCLEOTIDE SEQUENCE [LARGE SCALE GENOMIC DNA]</scope>
    <source>
        <strain evidence="3 4">Coronado</strain>
    </source>
</reference>
<feature type="signal peptide" evidence="1">
    <location>
        <begin position="1"/>
        <end position="19"/>
    </location>
</feature>
<dbReference type="InterPro" id="IPR032466">
    <property type="entry name" value="Metal_Hydrolase"/>
</dbReference>
<organism evidence="3 4">
    <name type="scientific">Croceibacterium mercuriale</name>
    <dbReference type="NCBI Taxonomy" id="1572751"/>
    <lineage>
        <taxon>Bacteria</taxon>
        <taxon>Pseudomonadati</taxon>
        <taxon>Pseudomonadota</taxon>
        <taxon>Alphaproteobacteria</taxon>
        <taxon>Sphingomonadales</taxon>
        <taxon>Erythrobacteraceae</taxon>
        <taxon>Croceibacterium</taxon>
    </lineage>
</organism>
<keyword evidence="3" id="KW-0378">Hydrolase</keyword>
<feature type="domain" description="Amidohydrolase-related" evidence="2">
    <location>
        <begin position="286"/>
        <end position="401"/>
    </location>
</feature>
<evidence type="ECO:0000313" key="3">
    <source>
        <dbReference type="EMBL" id="KHL26544.1"/>
    </source>
</evidence>
<dbReference type="EMBL" id="JTDN01000001">
    <property type="protein sequence ID" value="KHL26544.1"/>
    <property type="molecule type" value="Genomic_DNA"/>
</dbReference>
<keyword evidence="4" id="KW-1185">Reference proteome</keyword>
<accession>A0A0B2BYK6</accession>
<dbReference type="RefSeq" id="WP_039095911.1">
    <property type="nucleotide sequence ID" value="NZ_JTDN01000001.1"/>
</dbReference>
<dbReference type="Proteomes" id="UP000030988">
    <property type="component" value="Unassembled WGS sequence"/>
</dbReference>
<evidence type="ECO:0000259" key="2">
    <source>
        <dbReference type="Pfam" id="PF01979"/>
    </source>
</evidence>
<dbReference type="OrthoDB" id="9802793at2"/>